<feature type="domain" description="Nudix hydrolase" evidence="1">
    <location>
        <begin position="11"/>
        <end position="144"/>
    </location>
</feature>
<organism evidence="2 3">
    <name type="scientific">Maribacter dokdonensis</name>
    <dbReference type="NCBI Taxonomy" id="320912"/>
    <lineage>
        <taxon>Bacteria</taxon>
        <taxon>Pseudomonadati</taxon>
        <taxon>Bacteroidota</taxon>
        <taxon>Flavobacteriia</taxon>
        <taxon>Flavobacteriales</taxon>
        <taxon>Flavobacteriaceae</taxon>
        <taxon>Maribacter</taxon>
    </lineage>
</organism>
<dbReference type="Gene3D" id="1.10.10.10">
    <property type="entry name" value="Winged helix-like DNA-binding domain superfamily/Winged helix DNA-binding domain"/>
    <property type="match status" value="1"/>
</dbReference>
<dbReference type="InterPro" id="IPR054105">
    <property type="entry name" value="WHD_NrtR"/>
</dbReference>
<dbReference type="InterPro" id="IPR036390">
    <property type="entry name" value="WH_DNA-bd_sf"/>
</dbReference>
<dbReference type="InterPro" id="IPR000086">
    <property type="entry name" value="NUDIX_hydrolase_dom"/>
</dbReference>
<reference evidence="2 3" key="1">
    <citation type="submission" date="2016-10" db="EMBL/GenBank/DDBJ databases">
        <authorList>
            <person name="de Groot N.N."/>
        </authorList>
    </citation>
    <scope>NUCLEOTIDE SEQUENCE [LARGE SCALE GENOMIC DNA]</scope>
    <source>
        <strain evidence="2 3">MAR_2009_71</strain>
    </source>
</reference>
<proteinExistence type="predicted"/>
<name>A0A1H4P4H4_9FLAO</name>
<dbReference type="Proteomes" id="UP000183038">
    <property type="component" value="Unassembled WGS sequence"/>
</dbReference>
<dbReference type="PROSITE" id="PS51462">
    <property type="entry name" value="NUDIX"/>
    <property type="match status" value="1"/>
</dbReference>
<dbReference type="SUPFAM" id="SSF55811">
    <property type="entry name" value="Nudix"/>
    <property type="match status" value="1"/>
</dbReference>
<gene>
    <name evidence="2" type="ORF">SAMN05192540_2149</name>
</gene>
<dbReference type="PANTHER" id="PTHR43736">
    <property type="entry name" value="ADP-RIBOSE PYROPHOSPHATASE"/>
    <property type="match status" value="1"/>
</dbReference>
<dbReference type="EMBL" id="FNTB01000001">
    <property type="protein sequence ID" value="SEC02205.1"/>
    <property type="molecule type" value="Genomic_DNA"/>
</dbReference>
<dbReference type="AlphaFoldDB" id="A0A1H4P4H4"/>
<dbReference type="Gene3D" id="3.90.79.10">
    <property type="entry name" value="Nucleoside Triphosphate Pyrophosphohydrolase"/>
    <property type="match status" value="1"/>
</dbReference>
<evidence type="ECO:0000259" key="1">
    <source>
        <dbReference type="PROSITE" id="PS51462"/>
    </source>
</evidence>
<sequence length="230" mass="27177">MALNNYRKEDKVLLAIDCIIFGFYQEELKILLVERDFKPAKGEWSLIGGFLKMQENLEEAAARVLKNLTGLNNVYMEQVHCYSKIDRDPKERTISVTYFALINIEHHCKELLRQNPIKWFDIKDIPTLIFDHNIMVKEALTLLRNRISCKPIGFELLPEKFTMRQLQKLYEAILDTELDKRNFINKFNSLDLLTKLKEKDMSSSKKGAFLFEFDQNKYHKKVEKGFSFKI</sequence>
<dbReference type="OrthoDB" id="9786141at2"/>
<dbReference type="InterPro" id="IPR015797">
    <property type="entry name" value="NUDIX_hydrolase-like_dom_sf"/>
</dbReference>
<dbReference type="CDD" id="cd18873">
    <property type="entry name" value="NUDIX_NadM_like"/>
    <property type="match status" value="1"/>
</dbReference>
<dbReference type="RefSeq" id="WP_074672575.1">
    <property type="nucleotide sequence ID" value="NZ_FNTB01000001.1"/>
</dbReference>
<accession>A0A1H4P4H4</accession>
<dbReference type="SUPFAM" id="SSF46785">
    <property type="entry name" value="Winged helix' DNA-binding domain"/>
    <property type="match status" value="1"/>
</dbReference>
<dbReference type="Pfam" id="PF21906">
    <property type="entry name" value="WHD_NrtR"/>
    <property type="match status" value="1"/>
</dbReference>
<protein>
    <submittedName>
        <fullName evidence="2">ADP-ribose pyrophosphatase YjhB, NUDIX family</fullName>
    </submittedName>
</protein>
<dbReference type="PANTHER" id="PTHR43736:SF4">
    <property type="entry name" value="SLR1690 PROTEIN"/>
    <property type="match status" value="1"/>
</dbReference>
<dbReference type="InterPro" id="IPR036388">
    <property type="entry name" value="WH-like_DNA-bd_sf"/>
</dbReference>
<dbReference type="Pfam" id="PF00293">
    <property type="entry name" value="NUDIX"/>
    <property type="match status" value="1"/>
</dbReference>
<evidence type="ECO:0000313" key="2">
    <source>
        <dbReference type="EMBL" id="SEC02205.1"/>
    </source>
</evidence>
<evidence type="ECO:0000313" key="3">
    <source>
        <dbReference type="Proteomes" id="UP000183038"/>
    </source>
</evidence>